<name>A0A0E9QKA9_ANGAN</name>
<reference evidence="1" key="1">
    <citation type="submission" date="2014-11" db="EMBL/GenBank/DDBJ databases">
        <authorList>
            <person name="Amaro Gonzalez C."/>
        </authorList>
    </citation>
    <scope>NUCLEOTIDE SEQUENCE</scope>
</reference>
<organism evidence="1">
    <name type="scientific">Anguilla anguilla</name>
    <name type="common">European freshwater eel</name>
    <name type="synonym">Muraena anguilla</name>
    <dbReference type="NCBI Taxonomy" id="7936"/>
    <lineage>
        <taxon>Eukaryota</taxon>
        <taxon>Metazoa</taxon>
        <taxon>Chordata</taxon>
        <taxon>Craniata</taxon>
        <taxon>Vertebrata</taxon>
        <taxon>Euteleostomi</taxon>
        <taxon>Actinopterygii</taxon>
        <taxon>Neopterygii</taxon>
        <taxon>Teleostei</taxon>
        <taxon>Anguilliformes</taxon>
        <taxon>Anguillidae</taxon>
        <taxon>Anguilla</taxon>
    </lineage>
</organism>
<evidence type="ECO:0000313" key="1">
    <source>
        <dbReference type="EMBL" id="JAH16942.1"/>
    </source>
</evidence>
<accession>A0A0E9QKA9</accession>
<reference evidence="1" key="2">
    <citation type="journal article" date="2015" name="Fish Shellfish Immunol.">
        <title>Early steps in the European eel (Anguilla anguilla)-Vibrio vulnificus interaction in the gills: Role of the RtxA13 toxin.</title>
        <authorList>
            <person name="Callol A."/>
            <person name="Pajuelo D."/>
            <person name="Ebbesson L."/>
            <person name="Teles M."/>
            <person name="MacKenzie S."/>
            <person name="Amaro C."/>
        </authorList>
    </citation>
    <scope>NUCLEOTIDE SEQUENCE</scope>
</reference>
<protein>
    <submittedName>
        <fullName evidence="1">Uncharacterized protein</fullName>
    </submittedName>
</protein>
<proteinExistence type="predicted"/>
<sequence length="61" mass="6994">MFLRADESVVIVRISVGNPEKVSDKQCCIGMSRCMFFSIQKHVQLDLNLVNDWTSRKVSSF</sequence>
<dbReference type="EMBL" id="GBXM01091635">
    <property type="protein sequence ID" value="JAH16942.1"/>
    <property type="molecule type" value="Transcribed_RNA"/>
</dbReference>
<dbReference type="AlphaFoldDB" id="A0A0E9QKA9"/>